<evidence type="ECO:0000313" key="1">
    <source>
        <dbReference type="EMBL" id="KXS09796.1"/>
    </source>
</evidence>
<gene>
    <name evidence="1" type="ORF">M427DRAFT_49085</name>
</gene>
<sequence length="305" mass="33965">MAYICSRQFIEDSVHYSTNHSEEAMMERFCGASVNVTSIRCTLHRRFHAMLPSSTGNSDFKKRQGSETLAETQLQPTFSVDAPPLEVLHRIFRFLPPKSFQSQVPLFSRHLRAAARTAIPGCGQGELGLSITIKFSSNTMWGPTIEEEPTWEEYALQTVRFLPRFESGRPWDQGQMTASVIWASCSALVVLDEAELEGSSTAGTVFDTVLSKFDRWNEGQQNFRLLKISVPQLIMRDEFSGNRNGLTNQNCNMGILINASETWPNTVNEVELSSAQGSLPNDILYGRGVAIILLAFPHVSAIRGA</sequence>
<evidence type="ECO:0008006" key="3">
    <source>
        <dbReference type="Google" id="ProtNLM"/>
    </source>
</evidence>
<protein>
    <recommendedName>
        <fullName evidence="3">F-box domain-containing protein</fullName>
    </recommendedName>
</protein>
<accession>A0A138ZZ59</accession>
<organism evidence="1 2">
    <name type="scientific">Gonapodya prolifera (strain JEL478)</name>
    <name type="common">Monoblepharis prolifera</name>
    <dbReference type="NCBI Taxonomy" id="1344416"/>
    <lineage>
        <taxon>Eukaryota</taxon>
        <taxon>Fungi</taxon>
        <taxon>Fungi incertae sedis</taxon>
        <taxon>Chytridiomycota</taxon>
        <taxon>Chytridiomycota incertae sedis</taxon>
        <taxon>Monoblepharidomycetes</taxon>
        <taxon>Monoblepharidales</taxon>
        <taxon>Gonapodyaceae</taxon>
        <taxon>Gonapodya</taxon>
    </lineage>
</organism>
<dbReference type="AlphaFoldDB" id="A0A138ZZ59"/>
<dbReference type="Proteomes" id="UP000070544">
    <property type="component" value="Unassembled WGS sequence"/>
</dbReference>
<name>A0A138ZZ59_GONPJ</name>
<reference evidence="1 2" key="1">
    <citation type="journal article" date="2015" name="Genome Biol. Evol.">
        <title>Phylogenomic analyses indicate that early fungi evolved digesting cell walls of algal ancestors of land plants.</title>
        <authorList>
            <person name="Chang Y."/>
            <person name="Wang S."/>
            <person name="Sekimoto S."/>
            <person name="Aerts A.L."/>
            <person name="Choi C."/>
            <person name="Clum A."/>
            <person name="LaButti K.M."/>
            <person name="Lindquist E.A."/>
            <person name="Yee Ngan C."/>
            <person name="Ohm R.A."/>
            <person name="Salamov A.A."/>
            <person name="Grigoriev I.V."/>
            <person name="Spatafora J.W."/>
            <person name="Berbee M.L."/>
        </authorList>
    </citation>
    <scope>NUCLEOTIDE SEQUENCE [LARGE SCALE GENOMIC DNA]</scope>
    <source>
        <strain evidence="1 2">JEL478</strain>
    </source>
</reference>
<evidence type="ECO:0000313" key="2">
    <source>
        <dbReference type="Proteomes" id="UP000070544"/>
    </source>
</evidence>
<dbReference type="CDD" id="cd09917">
    <property type="entry name" value="F-box_SF"/>
    <property type="match status" value="1"/>
</dbReference>
<keyword evidence="2" id="KW-1185">Reference proteome</keyword>
<dbReference type="EMBL" id="KQ965849">
    <property type="protein sequence ID" value="KXS09796.1"/>
    <property type="molecule type" value="Genomic_DNA"/>
</dbReference>
<proteinExistence type="predicted"/>